<evidence type="ECO:0000256" key="1">
    <source>
        <dbReference type="SAM" id="MobiDB-lite"/>
    </source>
</evidence>
<accession>A0A365L6E5</accession>
<organism evidence="3 4">
    <name type="scientific">Planococcus halotolerans</name>
    <dbReference type="NCBI Taxonomy" id="2233542"/>
    <lineage>
        <taxon>Bacteria</taxon>
        <taxon>Bacillati</taxon>
        <taxon>Bacillota</taxon>
        <taxon>Bacilli</taxon>
        <taxon>Bacillales</taxon>
        <taxon>Caryophanaceae</taxon>
        <taxon>Planococcus</taxon>
    </lineage>
</organism>
<evidence type="ECO:0000313" key="3">
    <source>
        <dbReference type="EMBL" id="RAZ80955.1"/>
    </source>
</evidence>
<feature type="transmembrane region" description="Helical" evidence="2">
    <location>
        <begin position="46"/>
        <end position="71"/>
    </location>
</feature>
<keyword evidence="2" id="KW-0472">Membrane</keyword>
<feature type="region of interest" description="Disordered" evidence="1">
    <location>
        <begin position="1"/>
        <end position="37"/>
    </location>
</feature>
<keyword evidence="2" id="KW-1133">Transmembrane helix</keyword>
<gene>
    <name evidence="3" type="ORF">DP120_01305</name>
</gene>
<name>A0A365L6E5_9BACL</name>
<evidence type="ECO:0000256" key="2">
    <source>
        <dbReference type="SAM" id="Phobius"/>
    </source>
</evidence>
<dbReference type="RefSeq" id="WP_112221382.1">
    <property type="nucleotide sequence ID" value="NZ_CP047673.1"/>
</dbReference>
<dbReference type="AlphaFoldDB" id="A0A365L6E5"/>
<keyword evidence="4" id="KW-1185">Reference proteome</keyword>
<dbReference type="EMBL" id="QLZR01000001">
    <property type="protein sequence ID" value="RAZ80955.1"/>
    <property type="molecule type" value="Genomic_DNA"/>
</dbReference>
<dbReference type="Proteomes" id="UP000251002">
    <property type="component" value="Unassembled WGS sequence"/>
</dbReference>
<sequence length="72" mass="8202">MSDKNNNEPQERKDYMRDSTENMDHPPEKKEGIQEPNVKEMPKIKIGVAIFVVIVLIILALGIGFDLFGLMD</sequence>
<protein>
    <submittedName>
        <fullName evidence="3">Uncharacterized protein</fullName>
    </submittedName>
</protein>
<reference evidence="3 4" key="1">
    <citation type="submission" date="2018-06" db="EMBL/GenBank/DDBJ databases">
        <title>The draft genome sequences of strains SCU63 and S1.</title>
        <authorList>
            <person name="Gan L."/>
        </authorList>
    </citation>
    <scope>NUCLEOTIDE SEQUENCE [LARGE SCALE GENOMIC DNA]</scope>
    <source>
        <strain evidence="3 4">SCU63</strain>
    </source>
</reference>
<keyword evidence="2" id="KW-0812">Transmembrane</keyword>
<proteinExistence type="predicted"/>
<comment type="caution">
    <text evidence="3">The sequence shown here is derived from an EMBL/GenBank/DDBJ whole genome shotgun (WGS) entry which is preliminary data.</text>
</comment>
<evidence type="ECO:0000313" key="4">
    <source>
        <dbReference type="Proteomes" id="UP000251002"/>
    </source>
</evidence>